<protein>
    <recommendedName>
        <fullName evidence="4">Xylanolytic transcriptional activator regulatory domain-containing protein</fullName>
    </recommendedName>
</protein>
<dbReference type="Proteomes" id="UP001194746">
    <property type="component" value="Unassembled WGS sequence"/>
</dbReference>
<dbReference type="GO" id="GO:0006351">
    <property type="term" value="P:DNA-templated transcription"/>
    <property type="evidence" value="ECO:0007669"/>
    <property type="project" value="InterPro"/>
</dbReference>
<keyword evidence="3" id="KW-0539">Nucleus</keyword>
<dbReference type="CDD" id="cd12148">
    <property type="entry name" value="fungal_TF_MHR"/>
    <property type="match status" value="1"/>
</dbReference>
<dbReference type="SMART" id="SM00906">
    <property type="entry name" value="Fungal_trans"/>
    <property type="match status" value="1"/>
</dbReference>
<proteinExistence type="predicted"/>
<dbReference type="InterPro" id="IPR007219">
    <property type="entry name" value="XnlR_reg_dom"/>
</dbReference>
<reference evidence="5" key="2">
    <citation type="submission" date="2020-02" db="EMBL/GenBank/DDBJ databases">
        <authorList>
            <person name="Gilchrist C.L.M."/>
            <person name="Chooi Y.-H."/>
        </authorList>
    </citation>
    <scope>NUCLEOTIDE SEQUENCE</scope>
    <source>
        <strain evidence="5">MST-FP2251</strain>
    </source>
</reference>
<sequence>MRGKVARASDVPVDQVDFGFSENNLIRSWSDASTIEDAQLAVVKESHPIVHWMKPLDNLIATAHQLLDPPLPPRSLQSSILPAYIEDLPYLQPEDAQYLAVKGAFTLPDTTLRNELLNTFVHNVYPYVPLLDLNTFLQSIADNDGRQRVSLLLFHAVMFSSTAFIEPEHLHRAGYASRKALRKEFFQKARVLYDFDVETNRVVVIQAVLLMTYWHETPDDPKNFRYWMEIALSFAMPTIKYISNRETETTSHRLWKRLWWCLYTRDRLVSLNLRRPAIISDHDFDVPALTIEDFEIRPFPEHTIQMLGNWPILRSTRPQVQLAQMFIAKAHLCTIISDLVVAQTASPTDNSSALLPNYTQQLEDWYAGLPPDLQYTNPPSQNLSKVEKTLFAYRAWLKLLVLNASSAIPRRRSAQKSIPPSTEETEALLSERQVQASMRAIALVAEELHRVNAIHYLPTTTVGLLLPVLAIHVLNIRAGSPDLWAIGFQSFYQCMRVLDKLGEVYMLAESMAAYFETAICNYDGVKGEGGGVSTPQLLEEVLTSAELKCFVHIVRQEKKVE</sequence>
<evidence type="ECO:0000313" key="5">
    <source>
        <dbReference type="EMBL" id="KAF9894425.1"/>
    </source>
</evidence>
<feature type="domain" description="Xylanolytic transcriptional activator regulatory" evidence="4">
    <location>
        <begin position="224"/>
        <end position="295"/>
    </location>
</feature>
<comment type="caution">
    <text evidence="5">The sequence shown here is derived from an EMBL/GenBank/DDBJ whole genome shotgun (WGS) entry which is preliminary data.</text>
</comment>
<dbReference type="InterPro" id="IPR052761">
    <property type="entry name" value="Fungal_Detox/Toxin_TFs"/>
</dbReference>
<gene>
    <name evidence="5" type="ORF">FE257_007928</name>
</gene>
<dbReference type="Pfam" id="PF04082">
    <property type="entry name" value="Fungal_trans"/>
    <property type="match status" value="1"/>
</dbReference>
<evidence type="ECO:0000313" key="6">
    <source>
        <dbReference type="Proteomes" id="UP001194746"/>
    </source>
</evidence>
<evidence type="ECO:0000259" key="4">
    <source>
        <dbReference type="SMART" id="SM00906"/>
    </source>
</evidence>
<keyword evidence="6" id="KW-1185">Reference proteome</keyword>
<keyword evidence="1" id="KW-0805">Transcription regulation</keyword>
<keyword evidence="2" id="KW-0804">Transcription</keyword>
<reference evidence="5" key="1">
    <citation type="journal article" date="2019" name="Beilstein J. Org. Chem.">
        <title>Nanangenines: drimane sesquiterpenoids as the dominant metabolite cohort of a novel Australian fungus, Aspergillus nanangensis.</title>
        <authorList>
            <person name="Lacey H.J."/>
            <person name="Gilchrist C.L.M."/>
            <person name="Crombie A."/>
            <person name="Kalaitzis J.A."/>
            <person name="Vuong D."/>
            <person name="Rutledge P.J."/>
            <person name="Turner P."/>
            <person name="Pitt J.I."/>
            <person name="Lacey E."/>
            <person name="Chooi Y.H."/>
            <person name="Piggott A.M."/>
        </authorList>
    </citation>
    <scope>NUCLEOTIDE SEQUENCE</scope>
    <source>
        <strain evidence="5">MST-FP2251</strain>
    </source>
</reference>
<dbReference type="PANTHER" id="PTHR47425:SF2">
    <property type="entry name" value="FARB-RELATED"/>
    <property type="match status" value="1"/>
</dbReference>
<organism evidence="5 6">
    <name type="scientific">Aspergillus nanangensis</name>
    <dbReference type="NCBI Taxonomy" id="2582783"/>
    <lineage>
        <taxon>Eukaryota</taxon>
        <taxon>Fungi</taxon>
        <taxon>Dikarya</taxon>
        <taxon>Ascomycota</taxon>
        <taxon>Pezizomycotina</taxon>
        <taxon>Eurotiomycetes</taxon>
        <taxon>Eurotiomycetidae</taxon>
        <taxon>Eurotiales</taxon>
        <taxon>Aspergillaceae</taxon>
        <taxon>Aspergillus</taxon>
        <taxon>Aspergillus subgen. Circumdati</taxon>
    </lineage>
</organism>
<evidence type="ECO:0000256" key="1">
    <source>
        <dbReference type="ARBA" id="ARBA00023015"/>
    </source>
</evidence>
<evidence type="ECO:0000256" key="2">
    <source>
        <dbReference type="ARBA" id="ARBA00023163"/>
    </source>
</evidence>
<dbReference type="PANTHER" id="PTHR47425">
    <property type="entry name" value="FARB-RELATED"/>
    <property type="match status" value="1"/>
</dbReference>
<dbReference type="GO" id="GO:0003677">
    <property type="term" value="F:DNA binding"/>
    <property type="evidence" value="ECO:0007669"/>
    <property type="project" value="InterPro"/>
</dbReference>
<evidence type="ECO:0000256" key="3">
    <source>
        <dbReference type="ARBA" id="ARBA00023242"/>
    </source>
</evidence>
<dbReference type="EMBL" id="VCAU01000004">
    <property type="protein sequence ID" value="KAF9894425.1"/>
    <property type="molecule type" value="Genomic_DNA"/>
</dbReference>
<dbReference type="AlphaFoldDB" id="A0AAD4CXA6"/>
<accession>A0AAD4CXA6</accession>
<dbReference type="GO" id="GO:0008270">
    <property type="term" value="F:zinc ion binding"/>
    <property type="evidence" value="ECO:0007669"/>
    <property type="project" value="InterPro"/>
</dbReference>
<name>A0AAD4CXA6_ASPNN</name>